<evidence type="ECO:0000313" key="2">
    <source>
        <dbReference type="Proteomes" id="UP000199627"/>
    </source>
</evidence>
<protein>
    <submittedName>
        <fullName evidence="1">Uncharacterized protein</fullName>
    </submittedName>
</protein>
<gene>
    <name evidence="1" type="ORF">SAMN05421664_0936</name>
</gene>
<keyword evidence="2" id="KW-1185">Reference proteome</keyword>
<sequence length="46" mass="5532">MEIINKSKMNLTWFGFYYKKTKKYIQTENPFNKNSNVATIIHCTNE</sequence>
<reference evidence="2" key="1">
    <citation type="submission" date="2016-10" db="EMBL/GenBank/DDBJ databases">
        <authorList>
            <person name="Varghese N."/>
            <person name="Submissions S."/>
        </authorList>
    </citation>
    <scope>NUCLEOTIDE SEQUENCE [LARGE SCALE GENOMIC DNA]</scope>
    <source>
        <strain evidence="2">DSM 17072</strain>
    </source>
</reference>
<name>A0A1H0YTS0_9FLAO</name>
<dbReference type="AlphaFoldDB" id="A0A1H0YTS0"/>
<dbReference type="Proteomes" id="UP000199627">
    <property type="component" value="Unassembled WGS sequence"/>
</dbReference>
<proteinExistence type="predicted"/>
<evidence type="ECO:0000313" key="1">
    <source>
        <dbReference type="EMBL" id="SDQ18569.1"/>
    </source>
</evidence>
<accession>A0A1H0YTS0</accession>
<organism evidence="1 2">
    <name type="scientific">Chryseobacterium soldanellicola</name>
    <dbReference type="NCBI Taxonomy" id="311333"/>
    <lineage>
        <taxon>Bacteria</taxon>
        <taxon>Pseudomonadati</taxon>
        <taxon>Bacteroidota</taxon>
        <taxon>Flavobacteriia</taxon>
        <taxon>Flavobacteriales</taxon>
        <taxon>Weeksellaceae</taxon>
        <taxon>Chryseobacterium group</taxon>
        <taxon>Chryseobacterium</taxon>
    </lineage>
</organism>
<dbReference type="EMBL" id="FNKL01000001">
    <property type="protein sequence ID" value="SDQ18569.1"/>
    <property type="molecule type" value="Genomic_DNA"/>
</dbReference>